<feature type="compositionally biased region" description="Basic residues" evidence="1">
    <location>
        <begin position="222"/>
        <end position="240"/>
    </location>
</feature>
<accession>A0A2P6RNB3</accession>
<gene>
    <name evidence="4" type="ORF">RchiOBHm_Chr2g0104981</name>
</gene>
<evidence type="ECO:0000259" key="2">
    <source>
        <dbReference type="Pfam" id="PF02037"/>
    </source>
</evidence>
<feature type="domain" description="DUF7699" evidence="3">
    <location>
        <begin position="125"/>
        <end position="209"/>
    </location>
</feature>
<dbReference type="STRING" id="74649.A0A2P6RNB3"/>
<reference evidence="4 5" key="1">
    <citation type="journal article" date="2018" name="Nat. Genet.">
        <title>The Rosa genome provides new insights in the design of modern roses.</title>
        <authorList>
            <person name="Bendahmane M."/>
        </authorList>
    </citation>
    <scope>NUCLEOTIDE SEQUENCE [LARGE SCALE GENOMIC DNA]</scope>
    <source>
        <strain evidence="5">cv. Old Blush</strain>
    </source>
</reference>
<evidence type="ECO:0000256" key="1">
    <source>
        <dbReference type="SAM" id="MobiDB-lite"/>
    </source>
</evidence>
<dbReference type="Pfam" id="PF02037">
    <property type="entry name" value="SAP"/>
    <property type="match status" value="1"/>
</dbReference>
<sequence>MAAREGKPAFISISSSEEEDDDGPESDDYDYDENHEDDDDDQMEEEVDDESLSNKVIRFLKEGSDLDSLNLKECKAYLRKHGLRISGTKLICIQRIQEHHRLKDGNGEALYPRSSFVINCTGDVCKGDVVLFTQKVHQKFDKMTRHGKVLGKRVVAGRVVKESYGAAKQQHTFTVEVLWSRGIQELCPLFPLLVKGRNLYKMKTFRQRWSNEAERSTVLAEKHRRGGAARLVRAMKKSKKSTANGGMKCHNQSQFSKPNNKRKTTESERGKHARSARAAPSEQMSFQQNARSKTSQRSSKRHKADHPNIDRVPTLRSQSNPRICHPSQIESQHRNAPFPYASHPIGSTSTVLRYPTTTDATTSFTDRNYSHYGYIDPVYNRELNNRNQLSGSDAGRPFHLYMSAAGNYGHRGYRDLSFLI</sequence>
<comment type="caution">
    <text evidence="4">The sequence shown here is derived from an EMBL/GenBank/DDBJ whole genome shotgun (WGS) entry which is preliminary data.</text>
</comment>
<dbReference type="PANTHER" id="PTHR35323">
    <property type="entry name" value="SAP DOMAIN-CONTAINING PROTEIN"/>
    <property type="match status" value="1"/>
</dbReference>
<dbReference type="EMBL" id="PDCK01000040">
    <property type="protein sequence ID" value="PRQ47922.1"/>
    <property type="molecule type" value="Genomic_DNA"/>
</dbReference>
<dbReference type="AlphaFoldDB" id="A0A2P6RNB3"/>
<organism evidence="4 5">
    <name type="scientific">Rosa chinensis</name>
    <name type="common">China rose</name>
    <dbReference type="NCBI Taxonomy" id="74649"/>
    <lineage>
        <taxon>Eukaryota</taxon>
        <taxon>Viridiplantae</taxon>
        <taxon>Streptophyta</taxon>
        <taxon>Embryophyta</taxon>
        <taxon>Tracheophyta</taxon>
        <taxon>Spermatophyta</taxon>
        <taxon>Magnoliopsida</taxon>
        <taxon>eudicotyledons</taxon>
        <taxon>Gunneridae</taxon>
        <taxon>Pentapetalae</taxon>
        <taxon>rosids</taxon>
        <taxon>fabids</taxon>
        <taxon>Rosales</taxon>
        <taxon>Rosaceae</taxon>
        <taxon>Rosoideae</taxon>
        <taxon>Rosoideae incertae sedis</taxon>
        <taxon>Rosa</taxon>
    </lineage>
</organism>
<feature type="region of interest" description="Disordered" evidence="1">
    <location>
        <begin position="1"/>
        <end position="51"/>
    </location>
</feature>
<dbReference type="Pfam" id="PF24766">
    <property type="entry name" value="DUF7699"/>
    <property type="match status" value="1"/>
</dbReference>
<feature type="compositionally biased region" description="Polar residues" evidence="1">
    <location>
        <begin position="282"/>
        <end position="297"/>
    </location>
</feature>
<name>A0A2P6RNB3_ROSCH</name>
<evidence type="ECO:0000313" key="4">
    <source>
        <dbReference type="EMBL" id="PRQ47922.1"/>
    </source>
</evidence>
<feature type="compositionally biased region" description="Acidic residues" evidence="1">
    <location>
        <begin position="16"/>
        <end position="51"/>
    </location>
</feature>
<evidence type="ECO:0000259" key="3">
    <source>
        <dbReference type="Pfam" id="PF24766"/>
    </source>
</evidence>
<dbReference type="Gramene" id="PRQ47922">
    <property type="protein sequence ID" value="PRQ47922"/>
    <property type="gene ID" value="RchiOBHm_Chr2g0104981"/>
</dbReference>
<feature type="domain" description="SAP" evidence="2">
    <location>
        <begin position="65"/>
        <end position="99"/>
    </location>
</feature>
<dbReference type="PANTHER" id="PTHR35323:SF2">
    <property type="entry name" value="SAP DOMAIN-CONTAINING PROTEIN"/>
    <property type="match status" value="1"/>
</dbReference>
<evidence type="ECO:0000313" key="5">
    <source>
        <dbReference type="Proteomes" id="UP000238479"/>
    </source>
</evidence>
<dbReference type="InterPro" id="IPR003034">
    <property type="entry name" value="SAP_dom"/>
</dbReference>
<protein>
    <submittedName>
        <fullName evidence="4">Putative transcription regulator SAP family</fullName>
    </submittedName>
</protein>
<proteinExistence type="predicted"/>
<dbReference type="InterPro" id="IPR056116">
    <property type="entry name" value="DUF7699"/>
</dbReference>
<dbReference type="Proteomes" id="UP000238479">
    <property type="component" value="Chromosome 2"/>
</dbReference>
<feature type="region of interest" description="Disordered" evidence="1">
    <location>
        <begin position="211"/>
        <end position="322"/>
    </location>
</feature>
<keyword evidence="5" id="KW-1185">Reference proteome</keyword>